<evidence type="ECO:0000256" key="4">
    <source>
        <dbReference type="ARBA" id="ARBA00022833"/>
    </source>
</evidence>
<evidence type="ECO:0000256" key="6">
    <source>
        <dbReference type="RuleBase" id="RU361277"/>
    </source>
</evidence>
<evidence type="ECO:0000256" key="1">
    <source>
        <dbReference type="ARBA" id="ARBA00001947"/>
    </source>
</evidence>
<comment type="caution">
    <text evidence="8">The sequence shown here is derived from an EMBL/GenBank/DDBJ whole genome shotgun (WGS) entry which is preliminary data.</text>
</comment>
<proteinExistence type="inferred from homology"/>
<protein>
    <submittedName>
        <fullName evidence="8">Zinc-binding dehydrogenase</fullName>
    </submittedName>
</protein>
<dbReference type="InterPro" id="IPR011032">
    <property type="entry name" value="GroES-like_sf"/>
</dbReference>
<dbReference type="InterPro" id="IPR002328">
    <property type="entry name" value="ADH_Zn_CS"/>
</dbReference>
<dbReference type="InterPro" id="IPR036291">
    <property type="entry name" value="NAD(P)-bd_dom_sf"/>
</dbReference>
<dbReference type="PANTHER" id="PTHR43161:SF9">
    <property type="entry name" value="SORBITOL DEHYDROGENASE"/>
    <property type="match status" value="1"/>
</dbReference>
<evidence type="ECO:0000313" key="9">
    <source>
        <dbReference type="Proteomes" id="UP001596989"/>
    </source>
</evidence>
<evidence type="ECO:0000259" key="7">
    <source>
        <dbReference type="SMART" id="SM00829"/>
    </source>
</evidence>
<keyword evidence="5" id="KW-0560">Oxidoreductase</keyword>
<dbReference type="Proteomes" id="UP001596989">
    <property type="component" value="Unassembled WGS sequence"/>
</dbReference>
<comment type="cofactor">
    <cofactor evidence="1 6">
        <name>Zn(2+)</name>
        <dbReference type="ChEBI" id="CHEBI:29105"/>
    </cofactor>
</comment>
<gene>
    <name evidence="8" type="ORF">ACFQ2I_02060</name>
</gene>
<evidence type="ECO:0000256" key="3">
    <source>
        <dbReference type="ARBA" id="ARBA00022723"/>
    </source>
</evidence>
<dbReference type="RefSeq" id="WP_377561818.1">
    <property type="nucleotide sequence ID" value="NZ_JBHTJZ010000004.1"/>
</dbReference>
<dbReference type="Pfam" id="PF00107">
    <property type="entry name" value="ADH_zinc_N"/>
    <property type="match status" value="1"/>
</dbReference>
<dbReference type="InterPro" id="IPR020843">
    <property type="entry name" value="ER"/>
</dbReference>
<dbReference type="SUPFAM" id="SSF51735">
    <property type="entry name" value="NAD(P)-binding Rossmann-fold domains"/>
    <property type="match status" value="1"/>
</dbReference>
<dbReference type="Gene3D" id="3.90.180.10">
    <property type="entry name" value="Medium-chain alcohol dehydrogenases, catalytic domain"/>
    <property type="match status" value="1"/>
</dbReference>
<comment type="similarity">
    <text evidence="2 6">Belongs to the zinc-containing alcohol dehydrogenase family.</text>
</comment>
<accession>A0ABW3HKX3</accession>
<dbReference type="SMART" id="SM00829">
    <property type="entry name" value="PKS_ER"/>
    <property type="match status" value="1"/>
</dbReference>
<evidence type="ECO:0000256" key="2">
    <source>
        <dbReference type="ARBA" id="ARBA00008072"/>
    </source>
</evidence>
<dbReference type="Pfam" id="PF08240">
    <property type="entry name" value="ADH_N"/>
    <property type="match status" value="1"/>
</dbReference>
<feature type="domain" description="Enoyl reductase (ER)" evidence="7">
    <location>
        <begin position="8"/>
        <end position="339"/>
    </location>
</feature>
<dbReference type="InterPro" id="IPR013149">
    <property type="entry name" value="ADH-like_C"/>
</dbReference>
<evidence type="ECO:0000313" key="8">
    <source>
        <dbReference type="EMBL" id="MFD0958168.1"/>
    </source>
</evidence>
<dbReference type="InterPro" id="IPR013154">
    <property type="entry name" value="ADH-like_N"/>
</dbReference>
<sequence length="343" mass="36988">MKAVFVQDAYEVIVKEVDIPKLGDLEVLIKVKTAGICGSDIHTYKGLHPFRKPPVIIGHELAGEVVEVGAAVTKFQPGDRVTVEPQVGCGTCEYCLTGRVNYCEDRGAPGIGAWYGTMAEYFAAPEQTVYKLPEGMDYERGVLVEPFAVGVHAVRKAGISAGDKVAILGAGPIGLLAMAAAKAAGATTLLVTDVMDYALESASQMGATHTLNILHNAEWTEKARELIGGGLFDKVLIAAGVPGIVDQSLKLLRKGGRVVTIAMFHGDQTFNIHNLQNQEKEILGCMTYTREDFFIAIDLLAAGFVDDKALITHRLAPEQAAEGFRIVDKKEDRSLKVLVHFHD</sequence>
<name>A0ABW3HKX3_9BACL</name>
<keyword evidence="4 6" id="KW-0862">Zinc</keyword>
<organism evidence="8 9">
    <name type="scientific">Paenibacillus chungangensis</name>
    <dbReference type="NCBI Taxonomy" id="696535"/>
    <lineage>
        <taxon>Bacteria</taxon>
        <taxon>Bacillati</taxon>
        <taxon>Bacillota</taxon>
        <taxon>Bacilli</taxon>
        <taxon>Bacillales</taxon>
        <taxon>Paenibacillaceae</taxon>
        <taxon>Paenibacillus</taxon>
    </lineage>
</organism>
<keyword evidence="9" id="KW-1185">Reference proteome</keyword>
<dbReference type="SUPFAM" id="SSF50129">
    <property type="entry name" value="GroES-like"/>
    <property type="match status" value="1"/>
</dbReference>
<reference evidence="9" key="1">
    <citation type="journal article" date="2019" name="Int. J. Syst. Evol. Microbiol.">
        <title>The Global Catalogue of Microorganisms (GCM) 10K type strain sequencing project: providing services to taxonomists for standard genome sequencing and annotation.</title>
        <authorList>
            <consortium name="The Broad Institute Genomics Platform"/>
            <consortium name="The Broad Institute Genome Sequencing Center for Infectious Disease"/>
            <person name="Wu L."/>
            <person name="Ma J."/>
        </authorList>
    </citation>
    <scope>NUCLEOTIDE SEQUENCE [LARGE SCALE GENOMIC DNA]</scope>
    <source>
        <strain evidence="9">CCUG 59129</strain>
    </source>
</reference>
<dbReference type="PROSITE" id="PS00059">
    <property type="entry name" value="ADH_ZINC"/>
    <property type="match status" value="1"/>
</dbReference>
<dbReference type="EMBL" id="JBHTJZ010000004">
    <property type="protein sequence ID" value="MFD0958168.1"/>
    <property type="molecule type" value="Genomic_DNA"/>
</dbReference>
<evidence type="ECO:0000256" key="5">
    <source>
        <dbReference type="ARBA" id="ARBA00023002"/>
    </source>
</evidence>
<dbReference type="Gene3D" id="3.40.50.720">
    <property type="entry name" value="NAD(P)-binding Rossmann-like Domain"/>
    <property type="match status" value="1"/>
</dbReference>
<dbReference type="PANTHER" id="PTHR43161">
    <property type="entry name" value="SORBITOL DEHYDROGENASE"/>
    <property type="match status" value="1"/>
</dbReference>
<keyword evidence="3 6" id="KW-0479">Metal-binding</keyword>